<accession>A0A2K9LQF7</accession>
<evidence type="ECO:0000256" key="2">
    <source>
        <dbReference type="ARBA" id="ARBA00022692"/>
    </source>
</evidence>
<dbReference type="NCBIfam" id="TIGR01352">
    <property type="entry name" value="tonB_Cterm"/>
    <property type="match status" value="1"/>
</dbReference>
<evidence type="ECO:0000256" key="4">
    <source>
        <dbReference type="ARBA" id="ARBA00023136"/>
    </source>
</evidence>
<keyword evidence="7" id="KW-1185">Reference proteome</keyword>
<keyword evidence="2" id="KW-0812">Transmembrane</keyword>
<dbReference type="InterPro" id="IPR037682">
    <property type="entry name" value="TonB_C"/>
</dbReference>
<keyword evidence="3" id="KW-1133">Transmembrane helix</keyword>
<keyword evidence="4" id="KW-0472">Membrane</keyword>
<dbReference type="InterPro" id="IPR006260">
    <property type="entry name" value="TonB/TolA_C"/>
</dbReference>
<dbReference type="PROSITE" id="PS52015">
    <property type="entry name" value="TONB_CTD"/>
    <property type="match status" value="1"/>
</dbReference>
<dbReference type="EMBL" id="CP022684">
    <property type="protein sequence ID" value="AUM14566.1"/>
    <property type="molecule type" value="Genomic_DNA"/>
</dbReference>
<evidence type="ECO:0000256" key="3">
    <source>
        <dbReference type="ARBA" id="ARBA00022989"/>
    </source>
</evidence>
<dbReference type="GO" id="GO:0016020">
    <property type="term" value="C:membrane"/>
    <property type="evidence" value="ECO:0007669"/>
    <property type="project" value="UniProtKB-SubCell"/>
</dbReference>
<dbReference type="Proteomes" id="UP000235116">
    <property type="component" value="Chromosome"/>
</dbReference>
<feature type="domain" description="TonB C-terminal" evidence="5">
    <location>
        <begin position="26"/>
        <end position="121"/>
    </location>
</feature>
<gene>
    <name evidence="6" type="primary">tolA</name>
    <name evidence="6" type="ORF">Kalk_19965</name>
</gene>
<evidence type="ECO:0000313" key="6">
    <source>
        <dbReference type="EMBL" id="AUM14566.1"/>
    </source>
</evidence>
<dbReference type="InterPro" id="IPR014161">
    <property type="entry name" value="Tol-Pal_TolA"/>
</dbReference>
<dbReference type="KEGG" id="kak:Kalk_19965"/>
<name>A0A2K9LQF7_9GAMM</name>
<dbReference type="SUPFAM" id="SSF74653">
    <property type="entry name" value="TolA/TonB C-terminal domain"/>
    <property type="match status" value="1"/>
</dbReference>
<reference evidence="7" key="1">
    <citation type="submission" date="2017-08" db="EMBL/GenBank/DDBJ databases">
        <title>Direct submision.</title>
        <authorList>
            <person name="Kim S.-J."/>
            <person name="Rhee S.-K."/>
        </authorList>
    </citation>
    <scope>NUCLEOTIDE SEQUENCE [LARGE SCALE GENOMIC DNA]</scope>
    <source>
        <strain evidence="7">GI5</strain>
    </source>
</reference>
<protein>
    <submittedName>
        <fullName evidence="6">Protein TolA</fullName>
    </submittedName>
</protein>
<proteinExistence type="predicted"/>
<evidence type="ECO:0000256" key="1">
    <source>
        <dbReference type="ARBA" id="ARBA00004167"/>
    </source>
</evidence>
<sequence length="121" mass="13512">MEALKDDEVEPVQGVTGSETAQQLDEILQYKAIIQQTMKRYWARPPSARNDMVVTLDISLLPGGEVKNVTIAKSSGSGAFDSSAVQAVQRAGRFSVPPDPILFDRHFRNFKMRFKPGDLRF</sequence>
<dbReference type="NCBIfam" id="TIGR02794">
    <property type="entry name" value="tolA_full"/>
    <property type="match status" value="1"/>
</dbReference>
<dbReference type="GO" id="GO:0043213">
    <property type="term" value="P:bacteriocin transport"/>
    <property type="evidence" value="ECO:0007669"/>
    <property type="project" value="InterPro"/>
</dbReference>
<dbReference type="GO" id="GO:0019534">
    <property type="term" value="F:toxin transmembrane transporter activity"/>
    <property type="evidence" value="ECO:0007669"/>
    <property type="project" value="InterPro"/>
</dbReference>
<dbReference type="Gene3D" id="3.30.1150.10">
    <property type="match status" value="1"/>
</dbReference>
<dbReference type="AlphaFoldDB" id="A0A2K9LQF7"/>
<dbReference type="Pfam" id="PF13103">
    <property type="entry name" value="TonB_2"/>
    <property type="match status" value="1"/>
</dbReference>
<organism evidence="6 7">
    <name type="scientific">Ketobacter alkanivorans</name>
    <dbReference type="NCBI Taxonomy" id="1917421"/>
    <lineage>
        <taxon>Bacteria</taxon>
        <taxon>Pseudomonadati</taxon>
        <taxon>Pseudomonadota</taxon>
        <taxon>Gammaproteobacteria</taxon>
        <taxon>Pseudomonadales</taxon>
        <taxon>Ketobacteraceae</taxon>
        <taxon>Ketobacter</taxon>
    </lineage>
</organism>
<evidence type="ECO:0000259" key="5">
    <source>
        <dbReference type="PROSITE" id="PS52015"/>
    </source>
</evidence>
<evidence type="ECO:0000313" key="7">
    <source>
        <dbReference type="Proteomes" id="UP000235116"/>
    </source>
</evidence>
<comment type="subcellular location">
    <subcellularLocation>
        <location evidence="1">Membrane</location>
        <topology evidence="1">Single-pass membrane protein</topology>
    </subcellularLocation>
</comment>